<evidence type="ECO:0000313" key="2">
    <source>
        <dbReference type="Proteomes" id="UP001566132"/>
    </source>
</evidence>
<organism evidence="1 2">
    <name type="scientific">Hypothenemus hampei</name>
    <name type="common">Coffee berry borer</name>
    <dbReference type="NCBI Taxonomy" id="57062"/>
    <lineage>
        <taxon>Eukaryota</taxon>
        <taxon>Metazoa</taxon>
        <taxon>Ecdysozoa</taxon>
        <taxon>Arthropoda</taxon>
        <taxon>Hexapoda</taxon>
        <taxon>Insecta</taxon>
        <taxon>Pterygota</taxon>
        <taxon>Neoptera</taxon>
        <taxon>Endopterygota</taxon>
        <taxon>Coleoptera</taxon>
        <taxon>Polyphaga</taxon>
        <taxon>Cucujiformia</taxon>
        <taxon>Curculionidae</taxon>
        <taxon>Scolytinae</taxon>
        <taxon>Hypothenemus</taxon>
    </lineage>
</organism>
<dbReference type="AlphaFoldDB" id="A0ABD1EUV7"/>
<name>A0ABD1EUV7_HYPHA</name>
<reference evidence="1 2" key="1">
    <citation type="submission" date="2024-05" db="EMBL/GenBank/DDBJ databases">
        <title>Genetic variation in Jamaican populations of the coffee berry borer (Hypothenemus hampei).</title>
        <authorList>
            <person name="Errbii M."/>
            <person name="Myrie A."/>
        </authorList>
    </citation>
    <scope>NUCLEOTIDE SEQUENCE [LARGE SCALE GENOMIC DNA]</scope>
    <source>
        <strain evidence="1">JA-Hopewell-2020-01-JO</strain>
        <tissue evidence="1">Whole body</tissue>
    </source>
</reference>
<sequence length="66" mass="7914">MLLQEKGEGHRYEAVGWLRVIFSSIFPSFFIDRSKSVREILEHTLCLPQKDHIYQEFETIHDNKYS</sequence>
<comment type="caution">
    <text evidence="1">The sequence shown here is derived from an EMBL/GenBank/DDBJ whole genome shotgun (WGS) entry which is preliminary data.</text>
</comment>
<evidence type="ECO:0000313" key="1">
    <source>
        <dbReference type="EMBL" id="KAL1502578.1"/>
    </source>
</evidence>
<dbReference type="EMBL" id="JBDJPC010000005">
    <property type="protein sequence ID" value="KAL1502578.1"/>
    <property type="molecule type" value="Genomic_DNA"/>
</dbReference>
<protein>
    <submittedName>
        <fullName evidence="1">Uncharacterized protein</fullName>
    </submittedName>
</protein>
<keyword evidence="2" id="KW-1185">Reference proteome</keyword>
<accession>A0ABD1EUV7</accession>
<gene>
    <name evidence="1" type="ORF">ABEB36_007702</name>
</gene>
<proteinExistence type="predicted"/>
<dbReference type="Proteomes" id="UP001566132">
    <property type="component" value="Unassembled WGS sequence"/>
</dbReference>